<keyword evidence="3 10" id="KW-0808">Transferase</keyword>
<dbReference type="OrthoDB" id="2013972at2759"/>
<keyword evidence="2 10" id="KW-0489">Methyltransferase</keyword>
<evidence type="ECO:0000256" key="2">
    <source>
        <dbReference type="ARBA" id="ARBA00022603"/>
    </source>
</evidence>
<evidence type="ECO:0000256" key="5">
    <source>
        <dbReference type="ARBA" id="ARBA00022968"/>
    </source>
</evidence>
<evidence type="ECO:0000256" key="9">
    <source>
        <dbReference type="ARBA" id="ARBA00060399"/>
    </source>
</evidence>
<keyword evidence="12" id="KW-1185">Reference proteome</keyword>
<dbReference type="EMBL" id="CM017327">
    <property type="protein sequence ID" value="KAE8098687.1"/>
    <property type="molecule type" value="Genomic_DNA"/>
</dbReference>
<gene>
    <name evidence="11" type="ORF">FH972_016731</name>
</gene>
<proteinExistence type="inferred from homology"/>
<protein>
    <recommendedName>
        <fullName evidence="10">Methyltransferase</fullName>
        <ecNumber evidence="10">2.1.1.-</ecNumber>
    </recommendedName>
</protein>
<keyword evidence="8 10" id="KW-0325">Glycoprotein</keyword>
<keyword evidence="7" id="KW-0472">Membrane</keyword>
<dbReference type="SUPFAM" id="SSF53335">
    <property type="entry name" value="S-adenosyl-L-methionine-dependent methyltransferases"/>
    <property type="match status" value="2"/>
</dbReference>
<dbReference type="GO" id="GO:0008168">
    <property type="term" value="F:methyltransferase activity"/>
    <property type="evidence" value="ECO:0007669"/>
    <property type="project" value="UniProtKB-UniRule"/>
</dbReference>
<accession>A0A5N6RJP4</accession>
<dbReference type="Proteomes" id="UP000327013">
    <property type="component" value="Chromosome 7"/>
</dbReference>
<sequence>MGGYALGSAFNWRSGQMIMVSLLLMVGAFYAGTLLGNNAPIYASQLSSNSSSSSSTGISMFANKVALTYRKTTLLIPETGMNVCPLTFNEYIPCHDVSYIKNLLPNLDVSRKEELERHCPPLENRLFCLIPPPQDYKIPIRWPTSGDYVWRSNVNHTRLAEVKGGQNWVHEMNQLWWFPGGGTHFKHGAAEYIQRLGNMITSDTGDLRSAGIVQVLDVGCGVASFSAYLLPLDIQTMSFAPKDGHENQIQFALERGIGAMISAIATKQLPYPSNSFEMVHCSRCRVDWHENDGILLKEVNRLLRSNGYFVYSAPPAYKTTKDYPLIWNKLVNLTSAMCWKLIARKVQTAIWIKQENQSCLLDNAEQKRLDICDAVDDSKPSWNTPLGNCIQVRSAQTNFQKLSTRSDRLSVYSQSLGRIDISQKEFTSDSLFWQDQVHLYWRLMNISKIEIRNVMDMNAFCGGFAVALNTLPVWVMNVVPVNMKNTLSAIYDRGLTGAFHDWCEPFSTYPRTYDLLHSDHLFSHYENRGEGCLLEDIMLEMDRIIRPQGFIIIRDEESITSRIRDFAPKFLWEVKSHSAKNKEKKMESVLICRKTFWAIV</sequence>
<evidence type="ECO:0000256" key="8">
    <source>
        <dbReference type="ARBA" id="ARBA00023180"/>
    </source>
</evidence>
<dbReference type="InterPro" id="IPR004159">
    <property type="entry name" value="Put_SAM_MeTrfase"/>
</dbReference>
<evidence type="ECO:0000256" key="6">
    <source>
        <dbReference type="ARBA" id="ARBA00022989"/>
    </source>
</evidence>
<dbReference type="Pfam" id="PF03141">
    <property type="entry name" value="Methyltransf_29"/>
    <property type="match status" value="1"/>
</dbReference>
<evidence type="ECO:0000256" key="10">
    <source>
        <dbReference type="RuleBase" id="RU366043"/>
    </source>
</evidence>
<dbReference type="GO" id="GO:0032259">
    <property type="term" value="P:methylation"/>
    <property type="evidence" value="ECO:0007669"/>
    <property type="project" value="UniProtKB-KW"/>
</dbReference>
<dbReference type="PANTHER" id="PTHR10108:SF37">
    <property type="entry name" value="METHYLTRANSFERASE PMT6-RELATED"/>
    <property type="match status" value="1"/>
</dbReference>
<reference evidence="11 12" key="1">
    <citation type="submission" date="2019-06" db="EMBL/GenBank/DDBJ databases">
        <title>A chromosomal-level reference genome of Carpinus fangiana (Coryloideae, Betulaceae).</title>
        <authorList>
            <person name="Yang X."/>
            <person name="Wang Z."/>
            <person name="Zhang L."/>
            <person name="Hao G."/>
            <person name="Liu J."/>
            <person name="Yang Y."/>
        </authorList>
    </citation>
    <scope>NUCLEOTIDE SEQUENCE [LARGE SCALE GENOMIC DNA]</scope>
    <source>
        <strain evidence="11">Cfa_2016G</strain>
        <tissue evidence="11">Leaf</tissue>
    </source>
</reference>
<evidence type="ECO:0000313" key="12">
    <source>
        <dbReference type="Proteomes" id="UP000327013"/>
    </source>
</evidence>
<keyword evidence="6" id="KW-1133">Transmembrane helix</keyword>
<dbReference type="Gene3D" id="3.40.50.150">
    <property type="entry name" value="Vaccinia Virus protein VP39"/>
    <property type="match status" value="1"/>
</dbReference>
<name>A0A5N6RJP4_9ROSI</name>
<evidence type="ECO:0000313" key="11">
    <source>
        <dbReference type="EMBL" id="KAE8098687.1"/>
    </source>
</evidence>
<evidence type="ECO:0000256" key="7">
    <source>
        <dbReference type="ARBA" id="ARBA00023136"/>
    </source>
</evidence>
<dbReference type="GO" id="GO:0005802">
    <property type="term" value="C:trans-Golgi network"/>
    <property type="evidence" value="ECO:0007669"/>
    <property type="project" value="TreeGrafter"/>
</dbReference>
<dbReference type="PANTHER" id="PTHR10108">
    <property type="entry name" value="SAM-DEPENDENT METHYLTRANSFERASE"/>
    <property type="match status" value="1"/>
</dbReference>
<evidence type="ECO:0000256" key="4">
    <source>
        <dbReference type="ARBA" id="ARBA00022692"/>
    </source>
</evidence>
<evidence type="ECO:0000256" key="1">
    <source>
        <dbReference type="ARBA" id="ARBA00008361"/>
    </source>
</evidence>
<dbReference type="FunFam" id="3.40.50.150:FF:000170">
    <property type="entry name" value="Probable methyltransferase PMT6"/>
    <property type="match status" value="1"/>
</dbReference>
<comment type="subcellular location">
    <subcellularLocation>
        <location evidence="9">Endomembrane system</location>
        <topology evidence="9">Single-pass type II membrane protein</topology>
    </subcellularLocation>
    <subcellularLocation>
        <location evidence="10">Membrane</location>
        <topology evidence="10">Single-pass type II membrane protein</topology>
    </subcellularLocation>
</comment>
<dbReference type="EC" id="2.1.1.-" evidence="10"/>
<keyword evidence="5 10" id="KW-0735">Signal-anchor</keyword>
<organism evidence="11 12">
    <name type="scientific">Carpinus fangiana</name>
    <dbReference type="NCBI Taxonomy" id="176857"/>
    <lineage>
        <taxon>Eukaryota</taxon>
        <taxon>Viridiplantae</taxon>
        <taxon>Streptophyta</taxon>
        <taxon>Embryophyta</taxon>
        <taxon>Tracheophyta</taxon>
        <taxon>Spermatophyta</taxon>
        <taxon>Magnoliopsida</taxon>
        <taxon>eudicotyledons</taxon>
        <taxon>Gunneridae</taxon>
        <taxon>Pentapetalae</taxon>
        <taxon>rosids</taxon>
        <taxon>fabids</taxon>
        <taxon>Fagales</taxon>
        <taxon>Betulaceae</taxon>
        <taxon>Carpinus</taxon>
    </lineage>
</organism>
<evidence type="ECO:0000256" key="3">
    <source>
        <dbReference type="ARBA" id="ARBA00022679"/>
    </source>
</evidence>
<keyword evidence="4" id="KW-0812">Transmembrane</keyword>
<dbReference type="AlphaFoldDB" id="A0A5N6RJP4"/>
<dbReference type="GO" id="GO:0005768">
    <property type="term" value="C:endosome"/>
    <property type="evidence" value="ECO:0007669"/>
    <property type="project" value="TreeGrafter"/>
</dbReference>
<comment type="similarity">
    <text evidence="1 10">Belongs to the methyltransferase superfamily.</text>
</comment>
<dbReference type="GO" id="GO:0016020">
    <property type="term" value="C:membrane"/>
    <property type="evidence" value="ECO:0007669"/>
    <property type="project" value="UniProtKB-SubCell"/>
</dbReference>
<dbReference type="InterPro" id="IPR029063">
    <property type="entry name" value="SAM-dependent_MTases_sf"/>
</dbReference>